<dbReference type="Proteomes" id="UP001230156">
    <property type="component" value="Unassembled WGS sequence"/>
</dbReference>
<comment type="subunit">
    <text evidence="3 10">Monomer.</text>
</comment>
<organism evidence="12 13">
    <name type="scientific">Dongia sedimenti</name>
    <dbReference type="NCBI Taxonomy" id="3064282"/>
    <lineage>
        <taxon>Bacteria</taxon>
        <taxon>Pseudomonadati</taxon>
        <taxon>Pseudomonadota</taxon>
        <taxon>Alphaproteobacteria</taxon>
        <taxon>Rhodospirillales</taxon>
        <taxon>Dongiaceae</taxon>
        <taxon>Dongia</taxon>
    </lineage>
</organism>
<dbReference type="HAMAP" id="MF_00042">
    <property type="entry name" value="RNase_H"/>
    <property type="match status" value="1"/>
</dbReference>
<proteinExistence type="inferred from homology"/>
<evidence type="ECO:0000256" key="2">
    <source>
        <dbReference type="ARBA" id="ARBA00005300"/>
    </source>
</evidence>
<evidence type="ECO:0000256" key="10">
    <source>
        <dbReference type="HAMAP-Rule" id="MF_00042"/>
    </source>
</evidence>
<dbReference type="PANTHER" id="PTHR10642:SF26">
    <property type="entry name" value="RIBONUCLEASE H1"/>
    <property type="match status" value="1"/>
</dbReference>
<dbReference type="EMBL" id="JAUYVI010000002">
    <property type="protein sequence ID" value="MDQ7246983.1"/>
    <property type="molecule type" value="Genomic_DNA"/>
</dbReference>
<feature type="binding site" evidence="10">
    <location>
        <position position="80"/>
    </location>
    <ligand>
        <name>Mg(2+)</name>
        <dbReference type="ChEBI" id="CHEBI:18420"/>
        <label>1</label>
    </ligand>
</feature>
<evidence type="ECO:0000256" key="9">
    <source>
        <dbReference type="ARBA" id="ARBA00022842"/>
    </source>
</evidence>
<evidence type="ECO:0000313" key="13">
    <source>
        <dbReference type="Proteomes" id="UP001230156"/>
    </source>
</evidence>
<evidence type="ECO:0000256" key="4">
    <source>
        <dbReference type="ARBA" id="ARBA00012180"/>
    </source>
</evidence>
<protein>
    <recommendedName>
        <fullName evidence="4 10">Ribonuclease H</fullName>
        <shortName evidence="10">RNase H</shortName>
        <ecNumber evidence="4 10">3.1.26.4</ecNumber>
    </recommendedName>
</protein>
<keyword evidence="6 10" id="KW-0479">Metal-binding</keyword>
<feature type="binding site" evidence="10">
    <location>
        <position position="20"/>
    </location>
    <ligand>
        <name>Mg(2+)</name>
        <dbReference type="ChEBI" id="CHEBI:18420"/>
        <label>2</label>
    </ligand>
</feature>
<dbReference type="InterPro" id="IPR022892">
    <property type="entry name" value="RNaseHI"/>
</dbReference>
<evidence type="ECO:0000256" key="1">
    <source>
        <dbReference type="ARBA" id="ARBA00000077"/>
    </source>
</evidence>
<dbReference type="PROSITE" id="PS50879">
    <property type="entry name" value="RNASE_H_1"/>
    <property type="match status" value="1"/>
</dbReference>
<comment type="subcellular location">
    <subcellularLocation>
        <location evidence="10">Cytoplasm</location>
    </subcellularLocation>
</comment>
<comment type="similarity">
    <text evidence="2 10">Belongs to the RNase H family.</text>
</comment>
<dbReference type="InterPro" id="IPR012337">
    <property type="entry name" value="RNaseH-like_sf"/>
</dbReference>
<comment type="catalytic activity">
    <reaction evidence="1 10">
        <text>Endonucleolytic cleavage to 5'-phosphomonoester.</text>
        <dbReference type="EC" id="3.1.26.4"/>
    </reaction>
</comment>
<dbReference type="CDD" id="cd09278">
    <property type="entry name" value="RNase_HI_prokaryote_like"/>
    <property type="match status" value="1"/>
</dbReference>
<dbReference type="RefSeq" id="WP_379954394.1">
    <property type="nucleotide sequence ID" value="NZ_JAUYVI010000002.1"/>
</dbReference>
<comment type="cofactor">
    <cofactor evidence="10">
        <name>Mg(2+)</name>
        <dbReference type="ChEBI" id="CHEBI:18420"/>
    </cofactor>
    <text evidence="10">Binds 1 Mg(2+) ion per subunit. May bind a second metal ion at a regulatory site, or after substrate binding.</text>
</comment>
<evidence type="ECO:0000256" key="5">
    <source>
        <dbReference type="ARBA" id="ARBA00022722"/>
    </source>
</evidence>
<dbReference type="PANTHER" id="PTHR10642">
    <property type="entry name" value="RIBONUCLEASE H1"/>
    <property type="match status" value="1"/>
</dbReference>
<dbReference type="InterPro" id="IPR002156">
    <property type="entry name" value="RNaseH_domain"/>
</dbReference>
<feature type="binding site" evidence="10">
    <location>
        <position position="58"/>
    </location>
    <ligand>
        <name>Mg(2+)</name>
        <dbReference type="ChEBI" id="CHEBI:18420"/>
        <label>1</label>
    </ligand>
</feature>
<keyword evidence="8 10" id="KW-0378">Hydrolase</keyword>
<name>A0ABU0YJR6_9PROT</name>
<comment type="caution">
    <text evidence="12">The sequence shown here is derived from an EMBL/GenBank/DDBJ whole genome shotgun (WGS) entry which is preliminary data.</text>
</comment>
<feature type="binding site" evidence="10">
    <location>
        <position position="20"/>
    </location>
    <ligand>
        <name>Mg(2+)</name>
        <dbReference type="ChEBI" id="CHEBI:18420"/>
        <label>1</label>
    </ligand>
</feature>
<evidence type="ECO:0000313" key="12">
    <source>
        <dbReference type="EMBL" id="MDQ7246983.1"/>
    </source>
</evidence>
<accession>A0ABU0YJR6</accession>
<dbReference type="InterPro" id="IPR050092">
    <property type="entry name" value="RNase_H"/>
</dbReference>
<keyword evidence="10" id="KW-0963">Cytoplasm</keyword>
<comment type="function">
    <text evidence="10">Endonuclease that specifically degrades the RNA of RNA-DNA hybrids.</text>
</comment>
<sequence length="157" mass="17422">MSAAEAKNETKATVVDIFTDGACSGNPGPGGWGALLRYGEVEKELSGGEAQTTNNRMEMMAAIAALEALKRPSTVRVHTDSQYVMKGITEWVPQWKKRGWRTADKKPVKNSDLWQRLEKAGQPHQVKWFWVKGHNGHVENERVDLLARLAIPARSVG</sequence>
<dbReference type="NCBIfam" id="NF001236">
    <property type="entry name" value="PRK00203.1"/>
    <property type="match status" value="1"/>
</dbReference>
<dbReference type="InterPro" id="IPR036397">
    <property type="entry name" value="RNaseH_sf"/>
</dbReference>
<dbReference type="Pfam" id="PF00075">
    <property type="entry name" value="RNase_H"/>
    <property type="match status" value="1"/>
</dbReference>
<keyword evidence="5 10" id="KW-0540">Nuclease</keyword>
<feature type="domain" description="RNase H type-1" evidence="11">
    <location>
        <begin position="11"/>
        <end position="152"/>
    </location>
</feature>
<dbReference type="GO" id="GO:0004523">
    <property type="term" value="F:RNA-DNA hybrid ribonuclease activity"/>
    <property type="evidence" value="ECO:0007669"/>
    <property type="project" value="UniProtKB-EC"/>
</dbReference>
<keyword evidence="9 10" id="KW-0460">Magnesium</keyword>
<evidence type="ECO:0000259" key="11">
    <source>
        <dbReference type="PROSITE" id="PS50879"/>
    </source>
</evidence>
<evidence type="ECO:0000256" key="6">
    <source>
        <dbReference type="ARBA" id="ARBA00022723"/>
    </source>
</evidence>
<feature type="binding site" evidence="10">
    <location>
        <position position="144"/>
    </location>
    <ligand>
        <name>Mg(2+)</name>
        <dbReference type="ChEBI" id="CHEBI:18420"/>
        <label>2</label>
    </ligand>
</feature>
<dbReference type="EC" id="3.1.26.4" evidence="4 10"/>
<keyword evidence="7 10" id="KW-0255">Endonuclease</keyword>
<dbReference type="SUPFAM" id="SSF53098">
    <property type="entry name" value="Ribonuclease H-like"/>
    <property type="match status" value="1"/>
</dbReference>
<gene>
    <name evidence="10 12" type="primary">rnhA</name>
    <name evidence="12" type="ORF">Q8A70_04875</name>
</gene>
<evidence type="ECO:0000256" key="8">
    <source>
        <dbReference type="ARBA" id="ARBA00022801"/>
    </source>
</evidence>
<reference evidence="13" key="1">
    <citation type="submission" date="2023-08" db="EMBL/GenBank/DDBJ databases">
        <title>Rhodospirillaceae gen. nov., a novel taxon isolated from the Yangtze River Yuezi River estuary sludge.</title>
        <authorList>
            <person name="Ruan L."/>
        </authorList>
    </citation>
    <scope>NUCLEOTIDE SEQUENCE [LARGE SCALE GENOMIC DNA]</scope>
    <source>
        <strain evidence="13">R-7</strain>
    </source>
</reference>
<evidence type="ECO:0000256" key="3">
    <source>
        <dbReference type="ARBA" id="ARBA00011245"/>
    </source>
</evidence>
<keyword evidence="13" id="KW-1185">Reference proteome</keyword>
<evidence type="ECO:0000256" key="7">
    <source>
        <dbReference type="ARBA" id="ARBA00022759"/>
    </source>
</evidence>
<dbReference type="Gene3D" id="3.30.420.10">
    <property type="entry name" value="Ribonuclease H-like superfamily/Ribonuclease H"/>
    <property type="match status" value="1"/>
</dbReference>